<reference evidence="1 2" key="1">
    <citation type="journal article" date="2021" name="Nat. Plants">
        <title>The Taxus genome provides insights into paclitaxel biosynthesis.</title>
        <authorList>
            <person name="Xiong X."/>
            <person name="Gou J."/>
            <person name="Liao Q."/>
            <person name="Li Y."/>
            <person name="Zhou Q."/>
            <person name="Bi G."/>
            <person name="Li C."/>
            <person name="Du R."/>
            <person name="Wang X."/>
            <person name="Sun T."/>
            <person name="Guo L."/>
            <person name="Liang H."/>
            <person name="Lu P."/>
            <person name="Wu Y."/>
            <person name="Zhang Z."/>
            <person name="Ro D.K."/>
            <person name="Shang Y."/>
            <person name="Huang S."/>
            <person name="Yan J."/>
        </authorList>
    </citation>
    <scope>NUCLEOTIDE SEQUENCE [LARGE SCALE GENOMIC DNA]</scope>
    <source>
        <strain evidence="1">Ta-2019</strain>
    </source>
</reference>
<accession>A0AA38LB79</accession>
<proteinExistence type="predicted"/>
<evidence type="ECO:0000313" key="1">
    <source>
        <dbReference type="EMBL" id="KAH9317421.1"/>
    </source>
</evidence>
<dbReference type="EMBL" id="JAHRHJ020000004">
    <property type="protein sequence ID" value="KAH9317421.1"/>
    <property type="molecule type" value="Genomic_DNA"/>
</dbReference>
<comment type="caution">
    <text evidence="1">The sequence shown here is derived from an EMBL/GenBank/DDBJ whole genome shotgun (WGS) entry which is preliminary data.</text>
</comment>
<gene>
    <name evidence="1" type="ORF">KI387_019190</name>
</gene>
<dbReference type="Proteomes" id="UP000824469">
    <property type="component" value="Unassembled WGS sequence"/>
</dbReference>
<feature type="non-terminal residue" evidence="1">
    <location>
        <position position="61"/>
    </location>
</feature>
<sequence>ELIAQVTGLSLEGTKFFNKRVDREVETKKFLDEGENLEFVMAGIKLASVPEPFAEIARMVV</sequence>
<name>A0AA38LB79_TAXCH</name>
<dbReference type="AlphaFoldDB" id="A0AA38LB79"/>
<organism evidence="1 2">
    <name type="scientific">Taxus chinensis</name>
    <name type="common">Chinese yew</name>
    <name type="synonym">Taxus wallichiana var. chinensis</name>
    <dbReference type="NCBI Taxonomy" id="29808"/>
    <lineage>
        <taxon>Eukaryota</taxon>
        <taxon>Viridiplantae</taxon>
        <taxon>Streptophyta</taxon>
        <taxon>Embryophyta</taxon>
        <taxon>Tracheophyta</taxon>
        <taxon>Spermatophyta</taxon>
        <taxon>Pinopsida</taxon>
        <taxon>Pinidae</taxon>
        <taxon>Conifers II</taxon>
        <taxon>Cupressales</taxon>
        <taxon>Taxaceae</taxon>
        <taxon>Taxus</taxon>
    </lineage>
</organism>
<protein>
    <submittedName>
        <fullName evidence="1">Uncharacterized protein</fullName>
    </submittedName>
</protein>
<feature type="non-terminal residue" evidence="1">
    <location>
        <position position="1"/>
    </location>
</feature>
<evidence type="ECO:0000313" key="2">
    <source>
        <dbReference type="Proteomes" id="UP000824469"/>
    </source>
</evidence>
<keyword evidence="2" id="KW-1185">Reference proteome</keyword>